<keyword evidence="10" id="KW-1185">Reference proteome</keyword>
<evidence type="ECO:0000256" key="5">
    <source>
        <dbReference type="SAM" id="Coils"/>
    </source>
</evidence>
<dbReference type="Gene3D" id="1.20.1250.20">
    <property type="entry name" value="MFS general substrate transporter like domains"/>
    <property type="match status" value="1"/>
</dbReference>
<reference evidence="10" key="1">
    <citation type="submission" date="2014-09" db="EMBL/GenBank/DDBJ databases">
        <authorList>
            <person name="Sharma Rahul"/>
            <person name="Thines Marco"/>
        </authorList>
    </citation>
    <scope>NUCLEOTIDE SEQUENCE [LARGE SCALE GENOMIC DNA]</scope>
</reference>
<dbReference type="PROSITE" id="PS01159">
    <property type="entry name" value="WW_DOMAIN_1"/>
    <property type="match status" value="1"/>
</dbReference>
<dbReference type="Gene3D" id="2.30.42.10">
    <property type="match status" value="1"/>
</dbReference>
<dbReference type="Gene3D" id="2.20.70.10">
    <property type="match status" value="1"/>
</dbReference>
<dbReference type="OMA" id="VNIFQPM"/>
<comment type="subcellular location">
    <subcellularLocation>
        <location evidence="1">Membrane</location>
        <topology evidence="1">Multi-pass membrane protein</topology>
    </subcellularLocation>
</comment>
<dbReference type="OrthoDB" id="2020426at2759"/>
<dbReference type="GO" id="GO:0005789">
    <property type="term" value="C:endoplasmic reticulum membrane"/>
    <property type="evidence" value="ECO:0007669"/>
    <property type="project" value="TreeGrafter"/>
</dbReference>
<dbReference type="PANTHER" id="PTHR43184:SF12">
    <property type="entry name" value="SUGAR PHOSPHATE EXCHANGER 3"/>
    <property type="match status" value="1"/>
</dbReference>
<feature type="transmembrane region" description="Helical" evidence="6">
    <location>
        <begin position="227"/>
        <end position="249"/>
    </location>
</feature>
<dbReference type="InterPro" id="IPR036020">
    <property type="entry name" value="WW_dom_sf"/>
</dbReference>
<evidence type="ECO:0000259" key="7">
    <source>
        <dbReference type="PROSITE" id="PS50020"/>
    </source>
</evidence>
<dbReference type="Pfam" id="PF22936">
    <property type="entry name" value="Pol_BBD"/>
    <property type="match status" value="1"/>
</dbReference>
<dbReference type="CDD" id="cd00136">
    <property type="entry name" value="PDZ_canonical"/>
    <property type="match status" value="1"/>
</dbReference>
<evidence type="ECO:0000313" key="9">
    <source>
        <dbReference type="EMBL" id="CEG37898.1"/>
    </source>
</evidence>
<feature type="domain" description="PDZ" evidence="8">
    <location>
        <begin position="978"/>
        <end position="1060"/>
    </location>
</feature>
<dbReference type="EMBL" id="CCYD01000291">
    <property type="protein sequence ID" value="CEG37898.1"/>
    <property type="molecule type" value="Genomic_DNA"/>
</dbReference>
<evidence type="ECO:0000313" key="10">
    <source>
        <dbReference type="Proteomes" id="UP000054928"/>
    </source>
</evidence>
<feature type="transmembrane region" description="Helical" evidence="6">
    <location>
        <begin position="256"/>
        <end position="280"/>
    </location>
</feature>
<feature type="transmembrane region" description="Helical" evidence="6">
    <location>
        <begin position="189"/>
        <end position="207"/>
    </location>
</feature>
<evidence type="ECO:0000256" key="2">
    <source>
        <dbReference type="ARBA" id="ARBA00022692"/>
    </source>
</evidence>
<feature type="coiled-coil region" evidence="5">
    <location>
        <begin position="673"/>
        <end position="758"/>
    </location>
</feature>
<dbReference type="SUPFAM" id="SSF103473">
    <property type="entry name" value="MFS general substrate transporter"/>
    <property type="match status" value="1"/>
</dbReference>
<dbReference type="STRING" id="4781.A0A0P1AAR1"/>
<keyword evidence="3 6" id="KW-1133">Transmembrane helix</keyword>
<dbReference type="InterPro" id="IPR036034">
    <property type="entry name" value="PDZ_sf"/>
</dbReference>
<evidence type="ECO:0000259" key="8">
    <source>
        <dbReference type="PROSITE" id="PS50106"/>
    </source>
</evidence>
<proteinExistence type="predicted"/>
<dbReference type="InterPro" id="IPR001478">
    <property type="entry name" value="PDZ"/>
</dbReference>
<dbReference type="PROSITE" id="PS50020">
    <property type="entry name" value="WW_DOMAIN_2"/>
    <property type="match status" value="1"/>
</dbReference>
<dbReference type="AlphaFoldDB" id="A0A0P1AAR1"/>
<evidence type="ECO:0000256" key="6">
    <source>
        <dbReference type="SAM" id="Phobius"/>
    </source>
</evidence>
<keyword evidence="5" id="KW-0175">Coiled coil</keyword>
<evidence type="ECO:0000256" key="1">
    <source>
        <dbReference type="ARBA" id="ARBA00004141"/>
    </source>
</evidence>
<dbReference type="SUPFAM" id="SSF50156">
    <property type="entry name" value="PDZ domain-like"/>
    <property type="match status" value="1"/>
</dbReference>
<dbReference type="InterPro" id="IPR001202">
    <property type="entry name" value="WW_dom"/>
</dbReference>
<keyword evidence="2 6" id="KW-0812">Transmembrane</keyword>
<name>A0A0P1AAR1_PLAHL</name>
<dbReference type="InterPro" id="IPR054722">
    <property type="entry name" value="PolX-like_BBD"/>
</dbReference>
<accession>A0A0P1AAR1</accession>
<dbReference type="SMART" id="SM00228">
    <property type="entry name" value="PDZ"/>
    <property type="match status" value="1"/>
</dbReference>
<dbReference type="RefSeq" id="XP_024574267.1">
    <property type="nucleotide sequence ID" value="XM_024723274.1"/>
</dbReference>
<dbReference type="GO" id="GO:0022857">
    <property type="term" value="F:transmembrane transporter activity"/>
    <property type="evidence" value="ECO:0007669"/>
    <property type="project" value="InterPro"/>
</dbReference>
<evidence type="ECO:0000256" key="3">
    <source>
        <dbReference type="ARBA" id="ARBA00022989"/>
    </source>
</evidence>
<dbReference type="CDD" id="cd00201">
    <property type="entry name" value="WW"/>
    <property type="match status" value="1"/>
</dbReference>
<feature type="domain" description="WW" evidence="7">
    <location>
        <begin position="890"/>
        <end position="923"/>
    </location>
</feature>
<evidence type="ECO:0000256" key="4">
    <source>
        <dbReference type="ARBA" id="ARBA00023136"/>
    </source>
</evidence>
<keyword evidence="4 6" id="KW-0472">Membrane</keyword>
<dbReference type="InterPro" id="IPR011701">
    <property type="entry name" value="MFS"/>
</dbReference>
<dbReference type="SMART" id="SM00456">
    <property type="entry name" value="WW"/>
    <property type="match status" value="1"/>
</dbReference>
<organism evidence="9 10">
    <name type="scientific">Plasmopara halstedii</name>
    <name type="common">Downy mildew of sunflower</name>
    <dbReference type="NCBI Taxonomy" id="4781"/>
    <lineage>
        <taxon>Eukaryota</taxon>
        <taxon>Sar</taxon>
        <taxon>Stramenopiles</taxon>
        <taxon>Oomycota</taxon>
        <taxon>Peronosporomycetes</taxon>
        <taxon>Peronosporales</taxon>
        <taxon>Peronosporaceae</taxon>
        <taxon>Plasmopara</taxon>
    </lineage>
</organism>
<dbReference type="Proteomes" id="UP000054928">
    <property type="component" value="Unassembled WGS sequence"/>
</dbReference>
<protein>
    <submittedName>
        <fullName evidence="9">Sugar phosphate</fullName>
    </submittedName>
</protein>
<dbReference type="SUPFAM" id="SSF51045">
    <property type="entry name" value="WW domain"/>
    <property type="match status" value="1"/>
</dbReference>
<sequence>MIQGNRGQLPSARGFTRRCHGCNKIDHKKEDCSSSARSSEVPFMANMDEKSDWLLDSGSSSHMSSERKNFHTYKGLKESIGVTIADGGSLHAIGMGDIHLQCTQGRIVKIVDALHISGLDRRLLSVANLTQKGLTVSFGMKECTIFRGEPLIATVPQTNNLYRVKNEAQTVCVIDRQERTEALGDFHALSYYAILWGLSGLVQSSGWPANLAVMGKWFNKNERGAVLGIWSGNGYLGNIVGTVLVASMFALIEKTLAWKIVLVVAAGLVGFYGLIIHFFLDPAPKDAAYHHERLEDAKPDVAIYKAQIEDNLDVEDGKIDGIVFPYALANAFPKSANYALFFWLPFYLTVSHHMDSSQIGTLLYIIVSVINSLMERFVMSAPEPQGHRVYPATVSPLSASSPDSPTSVELASIPFSAIQSVSDLEEFSDHKTNESTVVPPTELESHASISNSGVLSEQQLIARGKVLLQSYQIQKKQWLASGKNDTVSSSEAHDSDASVNIFEVTNTSKRDYCTEDLSSPVKRAVAHLNLTEAPSIDTKSQLSSNTFLPSTTLSDLSTFSIGPLPASKLIMHEPLSNNRSERFWMDFMDLLKTNRRTMEKMDAQLARLWIELIAVNTNKRGLQNETDKVSDAVTQLFQQKREAEVAILKLAEVLGSRVFLTGKLSDEAVQFVSKQLRLELEASEALIDKVQAVEGINSNRDLGTSVTGEVEMVKKLKQQLQHKVEQFQASQAVIAKLTDQLERQKNDAATRYAEFKRALEVKLREVDALCSDIDVPEAFEQIKTSEGILYYKKKENDGMFELEDPRVSLVIQQRQNKTKERACIAFEEVESSRPHRRRGVSALAREYAARDNAIRRSNSTPHIFNDNLVIEDIQIPPDDGRKHTIDDFTTPLPAGWEMRVTASGAVFFFNKYTTVTTWADPRLLNPASSPLVADTVTLQKPVALDSIDMTSELQPSTSNSTFVDMDSFSRHEQDTARYFDVVFEESGSIGIHFQANVLDAGAVVRNLLPDMAAAQKKVLKPFDELVAVNKTAVDSAPFRHIMLLLQGGLRPLTLSFKRNMNCSERTLPPFTPETIATMSDCGSSINDVSETHLDEEVLMDEGIVVDLEQLRVPVTQLQTSAVPPREDDMGVADVIISNLFSLFWKPPDLTSALNTV</sequence>
<dbReference type="Pfam" id="PF07690">
    <property type="entry name" value="MFS_1"/>
    <property type="match status" value="1"/>
</dbReference>
<dbReference type="PROSITE" id="PS50106">
    <property type="entry name" value="PDZ"/>
    <property type="match status" value="1"/>
</dbReference>
<dbReference type="PANTHER" id="PTHR43184">
    <property type="entry name" value="MAJOR FACILITATOR SUPERFAMILY TRANSPORTER 16, ISOFORM B"/>
    <property type="match status" value="1"/>
</dbReference>
<dbReference type="InterPro" id="IPR036259">
    <property type="entry name" value="MFS_trans_sf"/>
</dbReference>
<dbReference type="GeneID" id="36401001"/>
<dbReference type="Pfam" id="PF00397">
    <property type="entry name" value="WW"/>
    <property type="match status" value="1"/>
</dbReference>